<dbReference type="OrthoDB" id="6757988at2759"/>
<sequence length="189" mass="21074">MFLFSCKTMSCSDCANGLVSDTKTRYLDKLKLLNSKCPYSITNFMWKHGFHCYPIVPKISAPDIFIYLVETKNDKKHLEPIGLHTIVVAGHQFKLLYAKTLSSAPESSSGFRHIGSRRSKIHTTEQHYLEALGAYKGISSESQQAVGDGWVREFIAIALATQVVLMKANVSTSQALSESPHKPCDLHKI</sequence>
<organism evidence="1 2">
    <name type="scientific">Daphnia magna</name>
    <dbReference type="NCBI Taxonomy" id="35525"/>
    <lineage>
        <taxon>Eukaryota</taxon>
        <taxon>Metazoa</taxon>
        <taxon>Ecdysozoa</taxon>
        <taxon>Arthropoda</taxon>
        <taxon>Crustacea</taxon>
        <taxon>Branchiopoda</taxon>
        <taxon>Diplostraca</taxon>
        <taxon>Cladocera</taxon>
        <taxon>Anomopoda</taxon>
        <taxon>Daphniidae</taxon>
        <taxon>Daphnia</taxon>
    </lineage>
</organism>
<keyword evidence="2" id="KW-1185">Reference proteome</keyword>
<dbReference type="EMBL" id="LRGB01003386">
    <property type="protein sequence ID" value="KZS02871.1"/>
    <property type="molecule type" value="Genomic_DNA"/>
</dbReference>
<reference evidence="1 2" key="1">
    <citation type="submission" date="2016-03" db="EMBL/GenBank/DDBJ databases">
        <title>EvidentialGene: Evidence-directed Construction of Genes on Genomes.</title>
        <authorList>
            <person name="Gilbert D.G."/>
            <person name="Choi J.-H."/>
            <person name="Mockaitis K."/>
            <person name="Colbourne J."/>
            <person name="Pfrender M."/>
        </authorList>
    </citation>
    <scope>NUCLEOTIDE SEQUENCE [LARGE SCALE GENOMIC DNA]</scope>
    <source>
        <strain evidence="1 2">Xinb3</strain>
        <tissue evidence="1">Complete organism</tissue>
    </source>
</reference>
<evidence type="ECO:0000313" key="1">
    <source>
        <dbReference type="EMBL" id="KZS02871.1"/>
    </source>
</evidence>
<protein>
    <submittedName>
        <fullName evidence="1">Uncharacterized protein</fullName>
    </submittedName>
</protein>
<gene>
    <name evidence="1" type="ORF">APZ42_034535</name>
</gene>
<accession>A0A162CAE7</accession>
<dbReference type="Proteomes" id="UP000076858">
    <property type="component" value="Unassembled WGS sequence"/>
</dbReference>
<name>A0A162CAE7_9CRUS</name>
<dbReference type="PANTHER" id="PTHR47526">
    <property type="entry name" value="ATP-DEPENDENT DNA HELICASE"/>
    <property type="match status" value="1"/>
</dbReference>
<proteinExistence type="predicted"/>
<comment type="caution">
    <text evidence="1">The sequence shown here is derived from an EMBL/GenBank/DDBJ whole genome shotgun (WGS) entry which is preliminary data.</text>
</comment>
<dbReference type="PANTHER" id="PTHR47526:SF3">
    <property type="entry name" value="PHD-TYPE DOMAIN-CONTAINING PROTEIN"/>
    <property type="match status" value="1"/>
</dbReference>
<dbReference type="AlphaFoldDB" id="A0A162CAE7"/>
<evidence type="ECO:0000313" key="2">
    <source>
        <dbReference type="Proteomes" id="UP000076858"/>
    </source>
</evidence>